<organism evidence="1 2">
    <name type="scientific">Pontibacillus yanchengensis Y32</name>
    <dbReference type="NCBI Taxonomy" id="1385514"/>
    <lineage>
        <taxon>Bacteria</taxon>
        <taxon>Bacillati</taxon>
        <taxon>Bacillota</taxon>
        <taxon>Bacilli</taxon>
        <taxon>Bacillales</taxon>
        <taxon>Bacillaceae</taxon>
        <taxon>Pontibacillus</taxon>
    </lineage>
</organism>
<evidence type="ECO:0000313" key="1">
    <source>
        <dbReference type="EMBL" id="KGP71167.1"/>
    </source>
</evidence>
<comment type="caution">
    <text evidence="1">The sequence shown here is derived from an EMBL/GenBank/DDBJ whole genome shotgun (WGS) entry which is preliminary data.</text>
</comment>
<dbReference type="eggNOG" id="ENOG5032YJ3">
    <property type="taxonomic scope" value="Bacteria"/>
</dbReference>
<reference evidence="1 2" key="1">
    <citation type="journal article" date="2015" name="Stand. Genomic Sci.">
        <title>High quality draft genome sequence of the moderately halophilic bacterium Pontibacillus yanchengensis Y32(T) and comparison among Pontibacillus genomes.</title>
        <authorList>
            <person name="Huang J."/>
            <person name="Qiao Z.X."/>
            <person name="Tang J.W."/>
            <person name="Wang G."/>
        </authorList>
    </citation>
    <scope>NUCLEOTIDE SEQUENCE [LARGE SCALE GENOMIC DNA]</scope>
    <source>
        <strain evidence="1 2">Y32</strain>
    </source>
</reference>
<dbReference type="Proteomes" id="UP000030147">
    <property type="component" value="Unassembled WGS sequence"/>
</dbReference>
<proteinExistence type="predicted"/>
<dbReference type="AlphaFoldDB" id="A0A0A2T5T6"/>
<gene>
    <name evidence="1" type="ORF">N782_20880</name>
</gene>
<protein>
    <submittedName>
        <fullName evidence="1">Uncharacterized protein</fullName>
    </submittedName>
</protein>
<evidence type="ECO:0000313" key="2">
    <source>
        <dbReference type="Proteomes" id="UP000030147"/>
    </source>
</evidence>
<sequence>MTKDQAGIPHKELAVSCFNNVWTLLEKPHRTSEENEQMVHVCHTSLWHWTQVPTHTNQNLSIGYWQLSRVYAVIGQGENALHYADLCLTYSEELDPFFIGCAHEAFSRSYLVLGQLENAEASKELAYTYAVEITDENSKQILLSDLESL</sequence>
<name>A0A0A2T5T6_9BACI</name>
<dbReference type="STRING" id="1385514.N782_20880"/>
<dbReference type="EMBL" id="AVBF01000079">
    <property type="protein sequence ID" value="KGP71167.1"/>
    <property type="molecule type" value="Genomic_DNA"/>
</dbReference>
<dbReference type="OrthoDB" id="1952168at2"/>
<accession>A0A0A2T5T6</accession>
<keyword evidence="2" id="KW-1185">Reference proteome</keyword>